<gene>
    <name evidence="3" type="ORF">ONE63_010608</name>
</gene>
<feature type="compositionally biased region" description="Pro residues" evidence="1">
    <location>
        <begin position="361"/>
        <end position="382"/>
    </location>
</feature>
<keyword evidence="2" id="KW-0732">Signal</keyword>
<proteinExistence type="predicted"/>
<feature type="region of interest" description="Disordered" evidence="1">
    <location>
        <begin position="352"/>
        <end position="455"/>
    </location>
</feature>
<feature type="region of interest" description="Disordered" evidence="1">
    <location>
        <begin position="128"/>
        <end position="151"/>
    </location>
</feature>
<comment type="caution">
    <text evidence="3">The sequence shown here is derived from an EMBL/GenBank/DDBJ whole genome shotgun (WGS) entry which is preliminary data.</text>
</comment>
<feature type="chain" id="PRO_5043417615" evidence="2">
    <location>
        <begin position="38"/>
        <end position="455"/>
    </location>
</feature>
<sequence>MVLHADNEGPAGRVARRRPRPLPPLLVAVLLLNAASAVPWMPDDVGQGPWADPHLQQQSPWSRPAGYGGYSGGYSGGYGSYGGPGAPGEIWPPQPDPQPEPYAWNYPGSPRQGWDAVSAAYPHSWDGGPGHAPGHTPGHTPEHHYFPAPQHWSDDVRAPAWDQRPYPRPHQRETPDFWDSWEEPPYNAGARWARSSVTRAARNRRPDTGAAKAAVVILDGGVRVPARMYRLILAHYLVGGWREATTAAGARIVSANFDEFERSARKFPVEVRLSPHVAVPALAYCLVVRSALEPRTNAVLEEADGRTCPLHLLAERPEFSQWCGSLFPGGLGPRARSSQRPTSHRVPLAVASKPHVWSPPAGTPAGPPATPRVWAPPTPTSPPVTTATSASASAGKPGSPQESKAAAQPASSGGRHHRHHEPAGPRLPAIWSPSGLPRPAQDAANSIAHVQADDR</sequence>
<name>A0AAV7XHM3_9NEOP</name>
<feature type="signal peptide" evidence="2">
    <location>
        <begin position="1"/>
        <end position="37"/>
    </location>
</feature>
<reference evidence="3" key="1">
    <citation type="submission" date="2022-12" db="EMBL/GenBank/DDBJ databases">
        <title>Chromosome-level genome assembly of the bean flower thrips Megalurothrips usitatus.</title>
        <authorList>
            <person name="Ma L."/>
            <person name="Liu Q."/>
            <person name="Li H."/>
            <person name="Cai W."/>
        </authorList>
    </citation>
    <scope>NUCLEOTIDE SEQUENCE</scope>
    <source>
        <strain evidence="3">Cailab_2022a</strain>
    </source>
</reference>
<evidence type="ECO:0000313" key="4">
    <source>
        <dbReference type="Proteomes" id="UP001075354"/>
    </source>
</evidence>
<organism evidence="3 4">
    <name type="scientific">Megalurothrips usitatus</name>
    <name type="common">bean blossom thrips</name>
    <dbReference type="NCBI Taxonomy" id="439358"/>
    <lineage>
        <taxon>Eukaryota</taxon>
        <taxon>Metazoa</taxon>
        <taxon>Ecdysozoa</taxon>
        <taxon>Arthropoda</taxon>
        <taxon>Hexapoda</taxon>
        <taxon>Insecta</taxon>
        <taxon>Pterygota</taxon>
        <taxon>Neoptera</taxon>
        <taxon>Paraneoptera</taxon>
        <taxon>Thysanoptera</taxon>
        <taxon>Terebrantia</taxon>
        <taxon>Thripoidea</taxon>
        <taxon>Thripidae</taxon>
        <taxon>Megalurothrips</taxon>
    </lineage>
</organism>
<dbReference type="EMBL" id="JAPTSV010000009">
    <property type="protein sequence ID" value="KAJ1524070.1"/>
    <property type="molecule type" value="Genomic_DNA"/>
</dbReference>
<accession>A0AAV7XHM3</accession>
<evidence type="ECO:0000256" key="1">
    <source>
        <dbReference type="SAM" id="MobiDB-lite"/>
    </source>
</evidence>
<feature type="compositionally biased region" description="Low complexity" evidence="1">
    <location>
        <begin position="383"/>
        <end position="400"/>
    </location>
</feature>
<dbReference type="Proteomes" id="UP001075354">
    <property type="component" value="Chromosome 9"/>
</dbReference>
<dbReference type="AlphaFoldDB" id="A0AAV7XHM3"/>
<keyword evidence="4" id="KW-1185">Reference proteome</keyword>
<evidence type="ECO:0000313" key="3">
    <source>
        <dbReference type="EMBL" id="KAJ1524070.1"/>
    </source>
</evidence>
<evidence type="ECO:0000256" key="2">
    <source>
        <dbReference type="SAM" id="SignalP"/>
    </source>
</evidence>
<protein>
    <submittedName>
        <fullName evidence="3">Uncharacterized protein</fullName>
    </submittedName>
</protein>